<dbReference type="Gene3D" id="2.30.30.40">
    <property type="entry name" value="SH3 Domains"/>
    <property type="match status" value="1"/>
</dbReference>
<dbReference type="EMBL" id="LMTR01000074">
    <property type="protein sequence ID" value="KWT66019.1"/>
    <property type="molecule type" value="Genomic_DNA"/>
</dbReference>
<feature type="region of interest" description="Disordered" evidence="1">
    <location>
        <begin position="240"/>
        <end position="264"/>
    </location>
</feature>
<dbReference type="AlphaFoldDB" id="A0A109BC06"/>
<proteinExistence type="predicted"/>
<dbReference type="STRING" id="121290.APY04_2606"/>
<organism evidence="2 3">
    <name type="scientific">Hyphomicrobium sulfonivorans</name>
    <dbReference type="NCBI Taxonomy" id="121290"/>
    <lineage>
        <taxon>Bacteria</taxon>
        <taxon>Pseudomonadati</taxon>
        <taxon>Pseudomonadota</taxon>
        <taxon>Alphaproteobacteria</taxon>
        <taxon>Hyphomicrobiales</taxon>
        <taxon>Hyphomicrobiaceae</taxon>
        <taxon>Hyphomicrobium</taxon>
    </lineage>
</organism>
<dbReference type="Proteomes" id="UP000059074">
    <property type="component" value="Unassembled WGS sequence"/>
</dbReference>
<evidence type="ECO:0000313" key="3">
    <source>
        <dbReference type="Proteomes" id="UP000059074"/>
    </source>
</evidence>
<dbReference type="PATRIC" id="fig|121290.4.peg.1477"/>
<evidence type="ECO:0000313" key="2">
    <source>
        <dbReference type="EMBL" id="KWT66019.1"/>
    </source>
</evidence>
<keyword evidence="3" id="KW-1185">Reference proteome</keyword>
<reference evidence="2 3" key="1">
    <citation type="submission" date="2015-10" db="EMBL/GenBank/DDBJ databases">
        <title>Transcriptomic analysis of a linuron degrading triple-species bacterial consortium.</title>
        <authorList>
            <person name="Albers P."/>
        </authorList>
    </citation>
    <scope>NUCLEOTIDE SEQUENCE [LARGE SCALE GENOMIC DNA]</scope>
    <source>
        <strain evidence="2 3">WDL6</strain>
    </source>
</reference>
<gene>
    <name evidence="2" type="ORF">APY04_2606</name>
</gene>
<name>A0A109BC06_HYPSL</name>
<comment type="caution">
    <text evidence="2">The sequence shown here is derived from an EMBL/GenBank/DDBJ whole genome shotgun (WGS) entry which is preliminary data.</text>
</comment>
<protein>
    <submittedName>
        <fullName evidence="2">Uncharacterized protein</fullName>
    </submittedName>
</protein>
<dbReference type="RefSeq" id="WP_157066786.1">
    <property type="nucleotide sequence ID" value="NZ_LMTR01000074.1"/>
</dbReference>
<dbReference type="OrthoDB" id="9816009at2"/>
<accession>A0A109BC06</accession>
<sequence length="280" mass="28950">MKIALSWSVIAALGAAVFVLSAAFPPVPLSSPAFAQSESSAEKNAFAAAKELGTADAWSAFLANFPTGFHADLARAYIKNLSDAAQPAAEAPVTEATTAAPPLDDLPIPAASWGGIVRDGPGQNHGKVASLNEGEPVILMARTAVIENGFPWFKIAYNSGGKTGYQWGGILCSTGAERPDIFKTCTVKQSAPRAAAAAGQARAKCSSGQVRIDGKCMKKSAAAGYCGPGFRPEGGKCVQGYKPPPQQAKSSLSGEQRKALNKGCPRGQVWNAAEGCHEDD</sequence>
<evidence type="ECO:0000256" key="1">
    <source>
        <dbReference type="SAM" id="MobiDB-lite"/>
    </source>
</evidence>